<keyword evidence="1" id="KW-1133">Transmembrane helix</keyword>
<keyword evidence="1" id="KW-0472">Membrane</keyword>
<dbReference type="Proteomes" id="UP000092154">
    <property type="component" value="Unassembled WGS sequence"/>
</dbReference>
<dbReference type="AlphaFoldDB" id="A0A1B7N0Z4"/>
<organism evidence="2 3">
    <name type="scientific">Rhizopogon vinicolor AM-OR11-026</name>
    <dbReference type="NCBI Taxonomy" id="1314800"/>
    <lineage>
        <taxon>Eukaryota</taxon>
        <taxon>Fungi</taxon>
        <taxon>Dikarya</taxon>
        <taxon>Basidiomycota</taxon>
        <taxon>Agaricomycotina</taxon>
        <taxon>Agaricomycetes</taxon>
        <taxon>Agaricomycetidae</taxon>
        <taxon>Boletales</taxon>
        <taxon>Suillineae</taxon>
        <taxon>Rhizopogonaceae</taxon>
        <taxon>Rhizopogon</taxon>
    </lineage>
</organism>
<protein>
    <submittedName>
        <fullName evidence="2">Uncharacterized protein</fullName>
    </submittedName>
</protein>
<name>A0A1B7N0Z4_9AGAM</name>
<proteinExistence type="predicted"/>
<evidence type="ECO:0000256" key="1">
    <source>
        <dbReference type="SAM" id="Phobius"/>
    </source>
</evidence>
<evidence type="ECO:0000313" key="2">
    <source>
        <dbReference type="EMBL" id="OAX38540.1"/>
    </source>
</evidence>
<keyword evidence="3" id="KW-1185">Reference proteome</keyword>
<sequence>MTYHPFEDISRRKLGRIWNSVLGIHALSSLELAFLLFPLHPLAPVSKLGRIWNSVLGIHALSSLELAFLLFPLHPLAPVIIAKVMAELPLCGLQSVGHRAPAA</sequence>
<feature type="transmembrane region" description="Helical" evidence="1">
    <location>
        <begin position="51"/>
        <end position="73"/>
    </location>
</feature>
<reference evidence="2 3" key="1">
    <citation type="submission" date="2016-06" db="EMBL/GenBank/DDBJ databases">
        <title>Comparative genomics of the ectomycorrhizal sister species Rhizopogon vinicolor and Rhizopogon vesiculosus (Basidiomycota: Boletales) reveals a divergence of the mating type B locus.</title>
        <authorList>
            <consortium name="DOE Joint Genome Institute"/>
            <person name="Mujic A.B."/>
            <person name="Kuo A."/>
            <person name="Tritt A."/>
            <person name="Lipzen A."/>
            <person name="Chen C."/>
            <person name="Johnson J."/>
            <person name="Sharma A."/>
            <person name="Barry K."/>
            <person name="Grigoriev I.V."/>
            <person name="Spatafora J.W."/>
        </authorList>
    </citation>
    <scope>NUCLEOTIDE SEQUENCE [LARGE SCALE GENOMIC DNA]</scope>
    <source>
        <strain evidence="2 3">AM-OR11-026</strain>
    </source>
</reference>
<feature type="transmembrane region" description="Helical" evidence="1">
    <location>
        <begin position="21"/>
        <end position="39"/>
    </location>
</feature>
<accession>A0A1B7N0Z4</accession>
<evidence type="ECO:0000313" key="3">
    <source>
        <dbReference type="Proteomes" id="UP000092154"/>
    </source>
</evidence>
<gene>
    <name evidence="2" type="ORF">K503DRAFT_782791</name>
</gene>
<dbReference type="EMBL" id="KV448289">
    <property type="protein sequence ID" value="OAX38540.1"/>
    <property type="molecule type" value="Genomic_DNA"/>
</dbReference>
<dbReference type="InParanoid" id="A0A1B7N0Z4"/>
<keyword evidence="1" id="KW-0812">Transmembrane</keyword>